<dbReference type="EMBL" id="BRXS01000002">
    <property type="protein sequence ID" value="GLC25083.1"/>
    <property type="molecule type" value="Genomic_DNA"/>
</dbReference>
<sequence>MVMRLLYLLFAIAFGVAAWACWRGSSEPEHAEERVGLLIYSATFASLAGVMLAGAFEWGR</sequence>
<evidence type="ECO:0000313" key="3">
    <source>
        <dbReference type="Proteomes" id="UP001161325"/>
    </source>
</evidence>
<evidence type="ECO:0000313" key="2">
    <source>
        <dbReference type="EMBL" id="GLC25083.1"/>
    </source>
</evidence>
<gene>
    <name evidence="2" type="ORF">rosag_15960</name>
</gene>
<feature type="transmembrane region" description="Helical" evidence="1">
    <location>
        <begin position="36"/>
        <end position="56"/>
    </location>
</feature>
<keyword evidence="1" id="KW-1133">Transmembrane helix</keyword>
<keyword evidence="1" id="KW-0812">Transmembrane</keyword>
<keyword evidence="1" id="KW-0472">Membrane</keyword>
<evidence type="ECO:0000256" key="1">
    <source>
        <dbReference type="SAM" id="Phobius"/>
    </source>
</evidence>
<reference evidence="2" key="1">
    <citation type="submission" date="2022-08" db="EMBL/GenBank/DDBJ databases">
        <title>Draft genome sequencing of Roseisolibacter agri AW1220.</title>
        <authorList>
            <person name="Tobiishi Y."/>
            <person name="Tonouchi A."/>
        </authorList>
    </citation>
    <scope>NUCLEOTIDE SEQUENCE</scope>
    <source>
        <strain evidence="2">AW1220</strain>
    </source>
</reference>
<proteinExistence type="predicted"/>
<accession>A0AA37QE58</accession>
<organism evidence="2 3">
    <name type="scientific">Roseisolibacter agri</name>
    <dbReference type="NCBI Taxonomy" id="2014610"/>
    <lineage>
        <taxon>Bacteria</taxon>
        <taxon>Pseudomonadati</taxon>
        <taxon>Gemmatimonadota</taxon>
        <taxon>Gemmatimonadia</taxon>
        <taxon>Gemmatimonadales</taxon>
        <taxon>Gemmatimonadaceae</taxon>
        <taxon>Roseisolibacter</taxon>
    </lineage>
</organism>
<dbReference type="AlphaFoldDB" id="A0AA37QE58"/>
<keyword evidence="3" id="KW-1185">Reference proteome</keyword>
<comment type="caution">
    <text evidence="2">The sequence shown here is derived from an EMBL/GenBank/DDBJ whole genome shotgun (WGS) entry which is preliminary data.</text>
</comment>
<protein>
    <submittedName>
        <fullName evidence="2">Uncharacterized protein</fullName>
    </submittedName>
</protein>
<dbReference type="Proteomes" id="UP001161325">
    <property type="component" value="Unassembled WGS sequence"/>
</dbReference>
<name>A0AA37QE58_9BACT</name>